<reference evidence="1" key="3">
    <citation type="submission" date="2022-06" db="UniProtKB">
        <authorList>
            <consortium name="EnsemblPlants"/>
        </authorList>
    </citation>
    <scope>IDENTIFICATION</scope>
</reference>
<dbReference type="Gramene" id="TuG1812G0400000269.01.T01">
    <property type="protein sequence ID" value="TuG1812G0400000269.01.T01"/>
    <property type="gene ID" value="TuG1812G0400000269.01"/>
</dbReference>
<dbReference type="EnsemblPlants" id="TuG1812G0400000269.01.T01">
    <property type="protein sequence ID" value="TuG1812G0400000269.01.T01"/>
    <property type="gene ID" value="TuG1812G0400000269.01"/>
</dbReference>
<sequence length="38" mass="4280">MQAIQKVGRPYECSLRKGGCMSFRSDSIQSEDGDLKEE</sequence>
<dbReference type="Proteomes" id="UP000015106">
    <property type="component" value="Chromosome 4"/>
</dbReference>
<name>A0A8R7PZ75_TRIUA</name>
<accession>A0A8R7PZ75</accession>
<evidence type="ECO:0000313" key="1">
    <source>
        <dbReference type="EnsemblPlants" id="TuG1812G0400000269.01.T01"/>
    </source>
</evidence>
<evidence type="ECO:0000313" key="2">
    <source>
        <dbReference type="Proteomes" id="UP000015106"/>
    </source>
</evidence>
<keyword evidence="2" id="KW-1185">Reference proteome</keyword>
<organism evidence="1 2">
    <name type="scientific">Triticum urartu</name>
    <name type="common">Red wild einkorn</name>
    <name type="synonym">Crithodium urartu</name>
    <dbReference type="NCBI Taxonomy" id="4572"/>
    <lineage>
        <taxon>Eukaryota</taxon>
        <taxon>Viridiplantae</taxon>
        <taxon>Streptophyta</taxon>
        <taxon>Embryophyta</taxon>
        <taxon>Tracheophyta</taxon>
        <taxon>Spermatophyta</taxon>
        <taxon>Magnoliopsida</taxon>
        <taxon>Liliopsida</taxon>
        <taxon>Poales</taxon>
        <taxon>Poaceae</taxon>
        <taxon>BOP clade</taxon>
        <taxon>Pooideae</taxon>
        <taxon>Triticodae</taxon>
        <taxon>Triticeae</taxon>
        <taxon>Triticinae</taxon>
        <taxon>Triticum</taxon>
    </lineage>
</organism>
<reference evidence="2" key="1">
    <citation type="journal article" date="2013" name="Nature">
        <title>Draft genome of the wheat A-genome progenitor Triticum urartu.</title>
        <authorList>
            <person name="Ling H.Q."/>
            <person name="Zhao S."/>
            <person name="Liu D."/>
            <person name="Wang J."/>
            <person name="Sun H."/>
            <person name="Zhang C."/>
            <person name="Fan H."/>
            <person name="Li D."/>
            <person name="Dong L."/>
            <person name="Tao Y."/>
            <person name="Gao C."/>
            <person name="Wu H."/>
            <person name="Li Y."/>
            <person name="Cui Y."/>
            <person name="Guo X."/>
            <person name="Zheng S."/>
            <person name="Wang B."/>
            <person name="Yu K."/>
            <person name="Liang Q."/>
            <person name="Yang W."/>
            <person name="Lou X."/>
            <person name="Chen J."/>
            <person name="Feng M."/>
            <person name="Jian J."/>
            <person name="Zhang X."/>
            <person name="Luo G."/>
            <person name="Jiang Y."/>
            <person name="Liu J."/>
            <person name="Wang Z."/>
            <person name="Sha Y."/>
            <person name="Zhang B."/>
            <person name="Wu H."/>
            <person name="Tang D."/>
            <person name="Shen Q."/>
            <person name="Xue P."/>
            <person name="Zou S."/>
            <person name="Wang X."/>
            <person name="Liu X."/>
            <person name="Wang F."/>
            <person name="Yang Y."/>
            <person name="An X."/>
            <person name="Dong Z."/>
            <person name="Zhang K."/>
            <person name="Zhang X."/>
            <person name="Luo M.C."/>
            <person name="Dvorak J."/>
            <person name="Tong Y."/>
            <person name="Wang J."/>
            <person name="Yang H."/>
            <person name="Li Z."/>
            <person name="Wang D."/>
            <person name="Zhang A."/>
            <person name="Wang J."/>
        </authorList>
    </citation>
    <scope>NUCLEOTIDE SEQUENCE</scope>
    <source>
        <strain evidence="2">cv. G1812</strain>
    </source>
</reference>
<protein>
    <submittedName>
        <fullName evidence="1">Uncharacterized protein</fullName>
    </submittedName>
</protein>
<proteinExistence type="predicted"/>
<dbReference type="AlphaFoldDB" id="A0A8R7PZ75"/>
<reference evidence="1" key="2">
    <citation type="submission" date="2018-03" db="EMBL/GenBank/DDBJ databases">
        <title>The Triticum urartu genome reveals the dynamic nature of wheat genome evolution.</title>
        <authorList>
            <person name="Ling H."/>
            <person name="Ma B."/>
            <person name="Shi X."/>
            <person name="Liu H."/>
            <person name="Dong L."/>
            <person name="Sun H."/>
            <person name="Cao Y."/>
            <person name="Gao Q."/>
            <person name="Zheng S."/>
            <person name="Li Y."/>
            <person name="Yu Y."/>
            <person name="Du H."/>
            <person name="Qi M."/>
            <person name="Li Y."/>
            <person name="Yu H."/>
            <person name="Cui Y."/>
            <person name="Wang N."/>
            <person name="Chen C."/>
            <person name="Wu H."/>
            <person name="Zhao Y."/>
            <person name="Zhang J."/>
            <person name="Li Y."/>
            <person name="Zhou W."/>
            <person name="Zhang B."/>
            <person name="Hu W."/>
            <person name="Eijk M."/>
            <person name="Tang J."/>
            <person name="Witsenboer H."/>
            <person name="Zhao S."/>
            <person name="Li Z."/>
            <person name="Zhang A."/>
            <person name="Wang D."/>
            <person name="Liang C."/>
        </authorList>
    </citation>
    <scope>NUCLEOTIDE SEQUENCE [LARGE SCALE GENOMIC DNA]</scope>
    <source>
        <strain evidence="1">cv. G1812</strain>
    </source>
</reference>